<feature type="region of interest" description="Disordered" evidence="2">
    <location>
        <begin position="104"/>
        <end position="127"/>
    </location>
</feature>
<sequence length="127" mass="14726">MRKLTKNQKVELYEKRQAGATIGELSRTYALRKEGIKYLIRLIDTHGYGILRDGHCRKYSAQIKKQAVLEVLKEEKSIGETAIKYGLSSKTALTKWVKDYQENGNQIVERKRGRPRKQRESADRMKG</sequence>
<accession>A0ABT7UAW5</accession>
<gene>
    <name evidence="4" type="ORF">QUV96_00125</name>
</gene>
<comment type="similarity">
    <text evidence="1">Belongs to the IS150/IS1296 orfA family.</text>
</comment>
<evidence type="ECO:0000313" key="5">
    <source>
        <dbReference type="Proteomes" id="UP001529340"/>
    </source>
</evidence>
<dbReference type="Pfam" id="PF13518">
    <property type="entry name" value="HTH_28"/>
    <property type="match status" value="1"/>
</dbReference>
<dbReference type="PANTHER" id="PTHR33795">
    <property type="entry name" value="INSERTION ELEMENT IS150 PROTEIN INSJ"/>
    <property type="match status" value="1"/>
</dbReference>
<evidence type="ECO:0000256" key="1">
    <source>
        <dbReference type="ARBA" id="ARBA00038232"/>
    </source>
</evidence>
<comment type="caution">
    <text evidence="4">The sequence shown here is derived from an EMBL/GenBank/DDBJ whole genome shotgun (WGS) entry which is preliminary data.</text>
</comment>
<dbReference type="InterPro" id="IPR036388">
    <property type="entry name" value="WH-like_DNA-bd_sf"/>
</dbReference>
<organism evidence="4 5">
    <name type="scientific">Amedibacillus dolichus</name>
    <dbReference type="NCBI Taxonomy" id="31971"/>
    <lineage>
        <taxon>Bacteria</taxon>
        <taxon>Bacillati</taxon>
        <taxon>Bacillota</taxon>
        <taxon>Erysipelotrichia</taxon>
        <taxon>Erysipelotrichales</taxon>
        <taxon>Erysipelotrichaceae</taxon>
        <taxon>Amedibacillus</taxon>
    </lineage>
</organism>
<reference evidence="5" key="2">
    <citation type="submission" date="2023-06" db="EMBL/GenBank/DDBJ databases">
        <title>Identification and characterization of horizontal gene transfer across gut microbiota members of farm animals based on homology search.</title>
        <authorList>
            <person name="Zeman M."/>
            <person name="Kubasova T."/>
            <person name="Jahodarova E."/>
            <person name="Nykrynova M."/>
            <person name="Rychlik I."/>
        </authorList>
    </citation>
    <scope>NUCLEOTIDE SEQUENCE [LARGE SCALE GENOMIC DNA]</scope>
    <source>
        <strain evidence="5">ET39</strain>
    </source>
</reference>
<proteinExistence type="inferred from homology"/>
<protein>
    <submittedName>
        <fullName evidence="4">Transposase</fullName>
    </submittedName>
</protein>
<evidence type="ECO:0000313" key="4">
    <source>
        <dbReference type="EMBL" id="MDM8156040.1"/>
    </source>
</evidence>
<dbReference type="EMBL" id="JAUDCG010000001">
    <property type="protein sequence ID" value="MDM8156040.1"/>
    <property type="molecule type" value="Genomic_DNA"/>
</dbReference>
<evidence type="ECO:0000259" key="3">
    <source>
        <dbReference type="Pfam" id="PF13518"/>
    </source>
</evidence>
<feature type="compositionally biased region" description="Basic and acidic residues" evidence="2">
    <location>
        <begin position="118"/>
        <end position="127"/>
    </location>
</feature>
<reference evidence="4 5" key="3">
    <citation type="submission" date="2023-06" db="EMBL/GenBank/DDBJ databases">
        <authorList>
            <person name="Zeman M."/>
            <person name="Kubasova T."/>
            <person name="Jahodarova E."/>
            <person name="Nykrynova M."/>
            <person name="Rychlik I."/>
        </authorList>
    </citation>
    <scope>NUCLEOTIDE SEQUENCE [LARGE SCALE GENOMIC DNA]</scope>
    <source>
        <strain evidence="4 5">ET39</strain>
    </source>
</reference>
<name>A0ABT7UAW5_9FIRM</name>
<dbReference type="InterPro" id="IPR055247">
    <property type="entry name" value="InsJ-like_HTH"/>
</dbReference>
<feature type="domain" description="Insertion element IS150 protein InsJ-like helix-turn-helix" evidence="3">
    <location>
        <begin position="64"/>
        <end position="116"/>
    </location>
</feature>
<dbReference type="PANTHER" id="PTHR33795:SF1">
    <property type="entry name" value="INSERTION ELEMENT IS150 PROTEIN INSJ"/>
    <property type="match status" value="1"/>
</dbReference>
<evidence type="ECO:0000256" key="2">
    <source>
        <dbReference type="SAM" id="MobiDB-lite"/>
    </source>
</evidence>
<dbReference type="InterPro" id="IPR010921">
    <property type="entry name" value="Trp_repressor/repl_initiator"/>
</dbReference>
<dbReference type="InterPro" id="IPR052057">
    <property type="entry name" value="IS150/IS1296_orfA-like"/>
</dbReference>
<dbReference type="RefSeq" id="WP_289606517.1">
    <property type="nucleotide sequence ID" value="NZ_JAUDCG010000001.1"/>
</dbReference>
<dbReference type="Proteomes" id="UP001529340">
    <property type="component" value="Unassembled WGS sequence"/>
</dbReference>
<reference evidence="4 5" key="1">
    <citation type="submission" date="2023-06" db="EMBL/GenBank/DDBJ databases">
        <title>Identification and characterization of horizontal gene transfer across gut microbiota members of farm animals based on homology search.</title>
        <authorList>
            <person name="Schwarzerova J."/>
            <person name="Nykrynova M."/>
            <person name="Jureckova K."/>
            <person name="Cejkova D."/>
            <person name="Rychlik I."/>
        </authorList>
    </citation>
    <scope>NUCLEOTIDE SEQUENCE [LARGE SCALE GENOMIC DNA]</scope>
    <source>
        <strain evidence="4 5">ET39</strain>
    </source>
</reference>
<keyword evidence="5" id="KW-1185">Reference proteome</keyword>
<dbReference type="Gene3D" id="1.10.10.10">
    <property type="entry name" value="Winged helix-like DNA-binding domain superfamily/Winged helix DNA-binding domain"/>
    <property type="match status" value="1"/>
</dbReference>
<dbReference type="SUPFAM" id="SSF48295">
    <property type="entry name" value="TrpR-like"/>
    <property type="match status" value="1"/>
</dbReference>